<evidence type="ECO:0000259" key="1">
    <source>
        <dbReference type="Pfam" id="PF00542"/>
    </source>
</evidence>
<dbReference type="GO" id="GO:0006412">
    <property type="term" value="P:translation"/>
    <property type="evidence" value="ECO:0007669"/>
    <property type="project" value="InterPro"/>
</dbReference>
<dbReference type="Proteomes" id="UP000712281">
    <property type="component" value="Unassembled WGS sequence"/>
</dbReference>
<dbReference type="AlphaFoldDB" id="A0A8S9H354"/>
<dbReference type="SUPFAM" id="SSF54736">
    <property type="entry name" value="ClpS-like"/>
    <property type="match status" value="1"/>
</dbReference>
<reference evidence="2" key="1">
    <citation type="submission" date="2019-12" db="EMBL/GenBank/DDBJ databases">
        <title>Genome sequencing and annotation of Brassica cretica.</title>
        <authorList>
            <person name="Studholme D.J."/>
            <person name="Sarris P.F."/>
        </authorList>
    </citation>
    <scope>NUCLEOTIDE SEQUENCE</scope>
    <source>
        <strain evidence="2">PFS-001/15</strain>
        <tissue evidence="2">Leaf</tissue>
    </source>
</reference>
<dbReference type="Gene3D" id="3.30.1390.10">
    <property type="match status" value="1"/>
</dbReference>
<dbReference type="GO" id="GO:0003735">
    <property type="term" value="F:structural constituent of ribosome"/>
    <property type="evidence" value="ECO:0007669"/>
    <property type="project" value="InterPro"/>
</dbReference>
<evidence type="ECO:0000313" key="3">
    <source>
        <dbReference type="Proteomes" id="UP000712281"/>
    </source>
</evidence>
<accession>A0A8S9H354</accession>
<sequence>MYKGSYGQILQCDLKLFSMNAPSLLAEHQLQALLQEHRIGLYLVKCWGFQPPPKTPKGPDERFVVKLIKFEKSKYDRVLREVAWAKTTEEKTSMSKFYLGGSYKVVDNVPSIVKQYITKEEAEDLAAKLNAAGGVAVIMEVDEEEAVIKEVDEEEG</sequence>
<dbReference type="InterPro" id="IPR013823">
    <property type="entry name" value="Ribosomal_bL12_C"/>
</dbReference>
<dbReference type="InterPro" id="IPR014719">
    <property type="entry name" value="Ribosomal_bL12_C/ClpS-like"/>
</dbReference>
<organism evidence="2 3">
    <name type="scientific">Brassica cretica</name>
    <name type="common">Mustard</name>
    <dbReference type="NCBI Taxonomy" id="69181"/>
    <lineage>
        <taxon>Eukaryota</taxon>
        <taxon>Viridiplantae</taxon>
        <taxon>Streptophyta</taxon>
        <taxon>Embryophyta</taxon>
        <taxon>Tracheophyta</taxon>
        <taxon>Spermatophyta</taxon>
        <taxon>Magnoliopsida</taxon>
        <taxon>eudicotyledons</taxon>
        <taxon>Gunneridae</taxon>
        <taxon>Pentapetalae</taxon>
        <taxon>rosids</taxon>
        <taxon>malvids</taxon>
        <taxon>Brassicales</taxon>
        <taxon>Brassicaceae</taxon>
        <taxon>Brassiceae</taxon>
        <taxon>Brassica</taxon>
    </lineage>
</organism>
<feature type="domain" description="Large ribosomal subunit protein bL12 C-terminal" evidence="1">
    <location>
        <begin position="104"/>
        <end position="136"/>
    </location>
</feature>
<evidence type="ECO:0000313" key="2">
    <source>
        <dbReference type="EMBL" id="KAF2551506.1"/>
    </source>
</evidence>
<gene>
    <name evidence="2" type="ORF">F2Q68_00035537</name>
</gene>
<dbReference type="Pfam" id="PF00542">
    <property type="entry name" value="Ribosomal_L12"/>
    <property type="match status" value="1"/>
</dbReference>
<dbReference type="EMBL" id="QGKW02001988">
    <property type="protein sequence ID" value="KAF2551506.1"/>
    <property type="molecule type" value="Genomic_DNA"/>
</dbReference>
<comment type="caution">
    <text evidence="2">The sequence shown here is derived from an EMBL/GenBank/DDBJ whole genome shotgun (WGS) entry which is preliminary data.</text>
</comment>
<proteinExistence type="predicted"/>
<name>A0A8S9H354_BRACR</name>
<protein>
    <recommendedName>
        <fullName evidence="1">Large ribosomal subunit protein bL12 C-terminal domain-containing protein</fullName>
    </recommendedName>
</protein>